<gene>
    <name evidence="1" type="ORF">TD3509T_1473</name>
</gene>
<evidence type="ECO:0000313" key="1">
    <source>
        <dbReference type="EMBL" id="CAL2083083.1"/>
    </source>
</evidence>
<name>A0ABP1EN29_9FLAO</name>
<reference evidence="1 2" key="1">
    <citation type="submission" date="2024-05" db="EMBL/GenBank/DDBJ databases">
        <authorList>
            <person name="Duchaud E."/>
        </authorList>
    </citation>
    <scope>NUCLEOTIDE SEQUENCE [LARGE SCALE GENOMIC DNA]</scope>
    <source>
        <strain evidence="1">Ena-SAMPLE-TAB-13-05-2024-13:56:06:370-140309</strain>
    </source>
</reference>
<accession>A0ABP1EN29</accession>
<organism evidence="1 2">
    <name type="scientific">Tenacibaculum dicentrarchi</name>
    <dbReference type="NCBI Taxonomy" id="669041"/>
    <lineage>
        <taxon>Bacteria</taxon>
        <taxon>Pseudomonadati</taxon>
        <taxon>Bacteroidota</taxon>
        <taxon>Flavobacteriia</taxon>
        <taxon>Flavobacteriales</taxon>
        <taxon>Flavobacteriaceae</taxon>
        <taxon>Tenacibaculum</taxon>
    </lineage>
</organism>
<keyword evidence="2" id="KW-1185">Reference proteome</keyword>
<protein>
    <submittedName>
        <fullName evidence="1">RES domain-containing protein</fullName>
    </submittedName>
</protein>
<proteinExistence type="predicted"/>
<sequence>MYERIFSWRKNTPHTLGVVQHMRELTQIEINEFNLLLNTCNQISMRGIDEQWEKWILRNLPKYLPLFTHLVAFYDFKKLERITVNKRILGTNKRIRNIDFLKYPPAEKVNRYGRCNLKKESIFYGAPMITTALSEMRPKVGELVTKSIWKVKEKHTFKICPIFHIQPTNGTMNPHSFEMEQSFYEDVNKNFKGKTKEAVINLTKFIAFHFSKNVNPDNDRDYIFSAFFANKLLNELDGGTIEGILYPSVKEKLSFENVALKADVFDKYFEIDEVSESIVVKDPSDGGGGLLQYGLSHCKDFNNKEILWSTEINQPKERMDFYNKEFELDLT</sequence>
<dbReference type="Proteomes" id="UP001497514">
    <property type="component" value="Chromosome"/>
</dbReference>
<dbReference type="EMBL" id="OZ038524">
    <property type="protein sequence ID" value="CAL2083083.1"/>
    <property type="molecule type" value="Genomic_DNA"/>
</dbReference>
<evidence type="ECO:0000313" key="2">
    <source>
        <dbReference type="Proteomes" id="UP001497514"/>
    </source>
</evidence>